<dbReference type="Pfam" id="PF12706">
    <property type="entry name" value="Lactamase_B_2"/>
    <property type="match status" value="1"/>
</dbReference>
<evidence type="ECO:0000313" key="2">
    <source>
        <dbReference type="EMBL" id="QGA28147.1"/>
    </source>
</evidence>
<dbReference type="KEGG" id="sphe:GFH32_01640"/>
<dbReference type="Proteomes" id="UP000326921">
    <property type="component" value="Chromosome"/>
</dbReference>
<dbReference type="InterPro" id="IPR052533">
    <property type="entry name" value="WalJ/YycJ-like"/>
</dbReference>
<dbReference type="Gene3D" id="3.60.15.10">
    <property type="entry name" value="Ribonuclease Z/Hydroxyacylglutathione hydrolase-like"/>
    <property type="match status" value="1"/>
</dbReference>
<dbReference type="EMBL" id="CP045652">
    <property type="protein sequence ID" value="QGA28147.1"/>
    <property type="molecule type" value="Genomic_DNA"/>
</dbReference>
<evidence type="ECO:0000313" key="3">
    <source>
        <dbReference type="Proteomes" id="UP000326921"/>
    </source>
</evidence>
<dbReference type="GO" id="GO:0016787">
    <property type="term" value="F:hydrolase activity"/>
    <property type="evidence" value="ECO:0007669"/>
    <property type="project" value="UniProtKB-KW"/>
</dbReference>
<name>A0A5Q0QD61_9SPHI</name>
<keyword evidence="2" id="KW-0378">Hydrolase</keyword>
<dbReference type="SUPFAM" id="SSF56281">
    <property type="entry name" value="Metallo-hydrolase/oxidoreductase"/>
    <property type="match status" value="1"/>
</dbReference>
<dbReference type="AlphaFoldDB" id="A0A5Q0QD61"/>
<feature type="domain" description="Metallo-beta-lactamase" evidence="1">
    <location>
        <begin position="11"/>
        <end position="213"/>
    </location>
</feature>
<proteinExistence type="predicted"/>
<dbReference type="PANTHER" id="PTHR47619:SF1">
    <property type="entry name" value="EXODEOXYRIBONUCLEASE WALJ"/>
    <property type="match status" value="1"/>
</dbReference>
<sequence length="283" mass="31667">MRYCALASGSNGNCYYVAKDDTAVLVDAGINNKHIHLRMDSLGILPTQIKALFITHEHTDHIQGLSVFAKRYQIPIYITAGTLAGSKLNLPAHLIRIILPQEVVQIGPLTIYGIPKYHDAKEPCSFMISDGSINIAVLTDLGRVCDNVKTAIQHADVLFLESNYDEEMLDKGRYSYYLKNRIRSGWGHISNAVALQALLENRTSRLRHLILGHLSGENNTIQLVEETFAPHCTDILLSIANRYEHTTMFEVGTAVMHVERMLVVEETQDSQVLIASEKIEIRS</sequence>
<keyword evidence="3" id="KW-1185">Reference proteome</keyword>
<dbReference type="InterPro" id="IPR001279">
    <property type="entry name" value="Metallo-B-lactamas"/>
</dbReference>
<evidence type="ECO:0000259" key="1">
    <source>
        <dbReference type="SMART" id="SM00849"/>
    </source>
</evidence>
<dbReference type="PANTHER" id="PTHR47619">
    <property type="entry name" value="METALLO-HYDROLASE YYCJ-RELATED"/>
    <property type="match status" value="1"/>
</dbReference>
<reference evidence="2 3" key="1">
    <citation type="submission" date="2019-10" db="EMBL/GenBank/DDBJ databases">
        <authorList>
            <person name="Dong K."/>
        </authorList>
    </citation>
    <scope>NUCLEOTIDE SEQUENCE [LARGE SCALE GENOMIC DNA]</scope>
    <source>
        <strain evidence="3">dk4302</strain>
    </source>
</reference>
<dbReference type="InterPro" id="IPR036866">
    <property type="entry name" value="RibonucZ/Hydroxyglut_hydro"/>
</dbReference>
<protein>
    <submittedName>
        <fullName evidence="2">MBL fold metallo-hydrolase</fullName>
    </submittedName>
</protein>
<gene>
    <name evidence="2" type="ORF">GFH32_01640</name>
</gene>
<accession>A0A5Q0QD61</accession>
<dbReference type="SMART" id="SM00849">
    <property type="entry name" value="Lactamase_B"/>
    <property type="match status" value="1"/>
</dbReference>
<organism evidence="2 3">
    <name type="scientific">Sphingobacterium zhuxiongii</name>
    <dbReference type="NCBI Taxonomy" id="2662364"/>
    <lineage>
        <taxon>Bacteria</taxon>
        <taxon>Pseudomonadati</taxon>
        <taxon>Bacteroidota</taxon>
        <taxon>Sphingobacteriia</taxon>
        <taxon>Sphingobacteriales</taxon>
        <taxon>Sphingobacteriaceae</taxon>
        <taxon>Sphingobacterium</taxon>
    </lineage>
</organism>